<dbReference type="Proteomes" id="UP000681720">
    <property type="component" value="Unassembled WGS sequence"/>
</dbReference>
<evidence type="ECO:0000313" key="3">
    <source>
        <dbReference type="Proteomes" id="UP000681720"/>
    </source>
</evidence>
<evidence type="ECO:0000313" key="2">
    <source>
        <dbReference type="EMBL" id="CAF5222387.1"/>
    </source>
</evidence>
<proteinExistence type="predicted"/>
<organism evidence="1 3">
    <name type="scientific">Rotaria magnacalcarata</name>
    <dbReference type="NCBI Taxonomy" id="392030"/>
    <lineage>
        <taxon>Eukaryota</taxon>
        <taxon>Metazoa</taxon>
        <taxon>Spiralia</taxon>
        <taxon>Gnathifera</taxon>
        <taxon>Rotifera</taxon>
        <taxon>Eurotatoria</taxon>
        <taxon>Bdelloidea</taxon>
        <taxon>Philodinida</taxon>
        <taxon>Philodinidae</taxon>
        <taxon>Rotaria</taxon>
    </lineage>
</organism>
<gene>
    <name evidence="1" type="ORF">GIL414_LOCUS84833</name>
    <name evidence="2" type="ORF">SMN809_LOCUS82812</name>
</gene>
<protein>
    <submittedName>
        <fullName evidence="1">Uncharacterized protein</fullName>
    </submittedName>
</protein>
<dbReference type="EMBL" id="CAJOBI010353119">
    <property type="protein sequence ID" value="CAF5222387.1"/>
    <property type="molecule type" value="Genomic_DNA"/>
</dbReference>
<feature type="non-terminal residue" evidence="1">
    <location>
        <position position="1"/>
    </location>
</feature>
<name>A0A8S3JQ27_9BILA</name>
<comment type="caution">
    <text evidence="1">The sequence shown here is derived from an EMBL/GenBank/DDBJ whole genome shotgun (WGS) entry which is preliminary data.</text>
</comment>
<evidence type="ECO:0000313" key="1">
    <source>
        <dbReference type="EMBL" id="CAF5221997.1"/>
    </source>
</evidence>
<dbReference type="Proteomes" id="UP000676336">
    <property type="component" value="Unassembled WGS sequence"/>
</dbReference>
<dbReference type="EMBL" id="CAJOBJ010367879">
    <property type="protein sequence ID" value="CAF5221997.1"/>
    <property type="molecule type" value="Genomic_DNA"/>
</dbReference>
<accession>A0A8S3JQ27</accession>
<feature type="non-terminal residue" evidence="1">
    <location>
        <position position="39"/>
    </location>
</feature>
<dbReference type="AlphaFoldDB" id="A0A8S3JQ27"/>
<sequence>TLKARWATNADRSELTEHWLKLFIRSDYAGNALVHHESG</sequence>
<reference evidence="1" key="1">
    <citation type="submission" date="2021-02" db="EMBL/GenBank/DDBJ databases">
        <authorList>
            <person name="Nowell W R."/>
        </authorList>
    </citation>
    <scope>NUCLEOTIDE SEQUENCE</scope>
</reference>